<dbReference type="InterPro" id="IPR035069">
    <property type="entry name" value="TTHA1013/TTHA0281-like"/>
</dbReference>
<evidence type="ECO:0000313" key="3">
    <source>
        <dbReference type="Proteomes" id="UP000308530"/>
    </source>
</evidence>
<dbReference type="Pfam" id="PF08972">
    <property type="entry name" value="DUF1902"/>
    <property type="match status" value="1"/>
</dbReference>
<organism evidence="2 3">
    <name type="scientific">Peteryoungia desertarenae</name>
    <dbReference type="NCBI Taxonomy" id="1813451"/>
    <lineage>
        <taxon>Bacteria</taxon>
        <taxon>Pseudomonadati</taxon>
        <taxon>Pseudomonadota</taxon>
        <taxon>Alphaproteobacteria</taxon>
        <taxon>Hyphomicrobiales</taxon>
        <taxon>Rhizobiaceae</taxon>
        <taxon>Peteryoungia</taxon>
    </lineage>
</organism>
<dbReference type="Proteomes" id="UP000308530">
    <property type="component" value="Chromosome"/>
</dbReference>
<evidence type="ECO:0000259" key="1">
    <source>
        <dbReference type="Pfam" id="PF08972"/>
    </source>
</evidence>
<dbReference type="InterPro" id="IPR015066">
    <property type="entry name" value="DUF1902"/>
</dbReference>
<proteinExistence type="predicted"/>
<protein>
    <submittedName>
        <fullName evidence="2">DUF1902 domain-containing protein</fullName>
    </submittedName>
</protein>
<dbReference type="Gene3D" id="3.30.2390.10">
    <property type="entry name" value="TTHA1013-like"/>
    <property type="match status" value="1"/>
</dbReference>
<accession>A0ABX6QMD0</accession>
<feature type="domain" description="DUF1902" evidence="1">
    <location>
        <begin position="6"/>
        <end position="71"/>
    </location>
</feature>
<dbReference type="SUPFAM" id="SSF143100">
    <property type="entry name" value="TTHA1013/TTHA0281-like"/>
    <property type="match status" value="1"/>
</dbReference>
<sequence>MNMRSIIVRATWDDEAEVWLATSNDIEGLAVESESMEMLQPKVMAAVADLLELNGVGSDLPEIPVHIVAEQIGKVPNPSF</sequence>
<gene>
    <name evidence="2" type="ORF">FE840_009135</name>
</gene>
<keyword evidence="3" id="KW-1185">Reference proteome</keyword>
<evidence type="ECO:0000313" key="2">
    <source>
        <dbReference type="EMBL" id="QLF69693.1"/>
    </source>
</evidence>
<name>A0ABX6QMD0_9HYPH</name>
<dbReference type="EMBL" id="CP058350">
    <property type="protein sequence ID" value="QLF69693.1"/>
    <property type="molecule type" value="Genomic_DNA"/>
</dbReference>
<reference evidence="2 3" key="1">
    <citation type="submission" date="2020-06" db="EMBL/GenBank/DDBJ databases">
        <title>Genome sequence of Rhizobium sp strain ADMK78.</title>
        <authorList>
            <person name="Rahi P."/>
        </authorList>
    </citation>
    <scope>NUCLEOTIDE SEQUENCE [LARGE SCALE GENOMIC DNA]</scope>
    <source>
        <strain evidence="2 3">ADMK78</strain>
    </source>
</reference>
<dbReference type="RefSeq" id="WP_138285177.1">
    <property type="nucleotide sequence ID" value="NZ_CP058350.1"/>
</dbReference>